<feature type="region of interest" description="Disordered" evidence="1">
    <location>
        <begin position="1"/>
        <end position="20"/>
    </location>
</feature>
<dbReference type="Proteomes" id="UP000887540">
    <property type="component" value="Unplaced"/>
</dbReference>
<protein>
    <submittedName>
        <fullName evidence="3">Uncharacterized protein</fullName>
    </submittedName>
</protein>
<evidence type="ECO:0000313" key="3">
    <source>
        <dbReference type="WBParaSite" id="ACRNAN_scaffold387.g29306.t1"/>
    </source>
</evidence>
<accession>A0A914DTX3</accession>
<keyword evidence="2" id="KW-1185">Reference proteome</keyword>
<organism evidence="2 3">
    <name type="scientific">Acrobeloides nanus</name>
    <dbReference type="NCBI Taxonomy" id="290746"/>
    <lineage>
        <taxon>Eukaryota</taxon>
        <taxon>Metazoa</taxon>
        <taxon>Ecdysozoa</taxon>
        <taxon>Nematoda</taxon>
        <taxon>Chromadorea</taxon>
        <taxon>Rhabditida</taxon>
        <taxon>Tylenchina</taxon>
        <taxon>Cephalobomorpha</taxon>
        <taxon>Cephaloboidea</taxon>
        <taxon>Cephalobidae</taxon>
        <taxon>Acrobeloides</taxon>
    </lineage>
</organism>
<evidence type="ECO:0000256" key="1">
    <source>
        <dbReference type="SAM" id="MobiDB-lite"/>
    </source>
</evidence>
<name>A0A914DTX3_9BILA</name>
<feature type="region of interest" description="Disordered" evidence="1">
    <location>
        <begin position="99"/>
        <end position="130"/>
    </location>
</feature>
<dbReference type="AlphaFoldDB" id="A0A914DTX3"/>
<dbReference type="WBParaSite" id="ACRNAN_scaffold387.g29306.t1">
    <property type="protein sequence ID" value="ACRNAN_scaffold387.g29306.t1"/>
    <property type="gene ID" value="ACRNAN_scaffold387.g29306"/>
</dbReference>
<reference evidence="3" key="1">
    <citation type="submission" date="2022-11" db="UniProtKB">
        <authorList>
            <consortium name="WormBaseParasite"/>
        </authorList>
    </citation>
    <scope>IDENTIFICATION</scope>
</reference>
<sequence length="481" mass="53332">MCSSGSRSKRDMGNPTCQDQCRHSCSIGKNQACQDCMKQCEQGDGQEQLNEQGGEQIEDHGQLPISQDCQRCRKLCAHGTGKHCSDCLSRCQGVGQVQQDGSVGQADGHEQQPDSGQVQPDGQDDNGHHENLMDSDCQQRCYPICRGSRQQSKSCQLCLEQCEQQGAQRPQNEQDGSLGDGQEDQGHHQDEDCLQKCQGVCTSRKGISLEGCQYCLNQCQQGHQSGQQQGRHNPRCQACKLGCNFCFTHCQSQGDKNCEHCRSSCSGCKEICQEQQDHGTREKRNTGRCEEMCQGVCRRDSQGQGCQQCLQNCQNDEHLGQDHGDSQPIGLKHGQNPECRERCQAVCQKGQEQSQGQSIKKVEKSPECKECFAQCRQESNGEGQKEGQDQDKSGCRAECRQICAKFGHGQQCRECFSNCRQGGKDGQEQDVAGQQNCTDCTKQCRACIAHNHHLCSGDDHEQIAECVGCRETCRKCHDQCK</sequence>
<evidence type="ECO:0000313" key="2">
    <source>
        <dbReference type="Proteomes" id="UP000887540"/>
    </source>
</evidence>
<proteinExistence type="predicted"/>